<organism evidence="11 12">
    <name type="scientific">Pseudomonas versuta</name>
    <dbReference type="NCBI Taxonomy" id="1788301"/>
    <lineage>
        <taxon>Bacteria</taxon>
        <taxon>Pseudomonadati</taxon>
        <taxon>Pseudomonadota</taxon>
        <taxon>Gammaproteobacteria</taxon>
        <taxon>Pseudomonadales</taxon>
        <taxon>Pseudomonadaceae</taxon>
        <taxon>Pseudomonas</taxon>
    </lineage>
</organism>
<evidence type="ECO:0000256" key="5">
    <source>
        <dbReference type="ARBA" id="ARBA00022723"/>
    </source>
</evidence>
<keyword evidence="5" id="KW-0479">Metal-binding</keyword>
<dbReference type="GO" id="GO:0005737">
    <property type="term" value="C:cytoplasm"/>
    <property type="evidence" value="ECO:0007669"/>
    <property type="project" value="TreeGrafter"/>
</dbReference>
<evidence type="ECO:0000313" key="12">
    <source>
        <dbReference type="Proteomes" id="UP000185990"/>
    </source>
</evidence>
<dbReference type="EC" id="3.1.3.3" evidence="3"/>
<evidence type="ECO:0000256" key="9">
    <source>
        <dbReference type="ARBA" id="ARBA00048138"/>
    </source>
</evidence>
<keyword evidence="7" id="KW-0460">Magnesium</keyword>
<dbReference type="EMBL" id="MPJD01000051">
    <property type="protein sequence ID" value="OKA17453.1"/>
    <property type="molecule type" value="Genomic_DNA"/>
</dbReference>
<sequence length="239" mass="27077">MNVIFDFDYTLLPEESTVEILKLSLQARSDKKLLLAKLADIAPRALAGRANLKELFFLYRMTTHIRHSHVQQYILSRAPALDPRLARVIEQLKKDGVNLFILSGGYEEWIKPLAAQWGIKQENVVANRFYWWGKRVMGIQRSPLLSSSRGKPFVVNTWKSEFRLQGPTVIVGDGQADRAVWRCGAVEGFVAAQYYVNANLKTGSNMERATCIENLYMLITKLLATRVSPKTNLDTGETC</sequence>
<evidence type="ECO:0000256" key="2">
    <source>
        <dbReference type="ARBA" id="ARBA00005135"/>
    </source>
</evidence>
<dbReference type="Gene3D" id="3.40.50.1000">
    <property type="entry name" value="HAD superfamily/HAD-like"/>
    <property type="match status" value="1"/>
</dbReference>
<dbReference type="GO" id="GO:0006564">
    <property type="term" value="P:L-serine biosynthetic process"/>
    <property type="evidence" value="ECO:0007669"/>
    <property type="project" value="UniProtKB-KW"/>
</dbReference>
<evidence type="ECO:0000313" key="11">
    <source>
        <dbReference type="EMBL" id="OKA17453.1"/>
    </source>
</evidence>
<accession>A0A853ZM71</accession>
<evidence type="ECO:0000256" key="6">
    <source>
        <dbReference type="ARBA" id="ARBA00022801"/>
    </source>
</evidence>
<dbReference type="NCBIfam" id="TIGR01488">
    <property type="entry name" value="HAD-SF-IB"/>
    <property type="match status" value="1"/>
</dbReference>
<evidence type="ECO:0000256" key="7">
    <source>
        <dbReference type="ARBA" id="ARBA00022842"/>
    </source>
</evidence>
<evidence type="ECO:0000256" key="10">
    <source>
        <dbReference type="ARBA" id="ARBA00048523"/>
    </source>
</evidence>
<evidence type="ECO:0000256" key="8">
    <source>
        <dbReference type="ARBA" id="ARBA00023299"/>
    </source>
</evidence>
<dbReference type="Gene3D" id="1.10.150.210">
    <property type="entry name" value="Phosphoserine phosphatase, domain 2"/>
    <property type="match status" value="1"/>
</dbReference>
<comment type="pathway">
    <text evidence="2">Amino-acid biosynthesis; L-serine biosynthesis; L-serine from 3-phospho-D-glycerate: step 3/3.</text>
</comment>
<dbReference type="RefSeq" id="WP_073510861.1">
    <property type="nucleotide sequence ID" value="NZ_MPJD01000051.1"/>
</dbReference>
<dbReference type="InterPro" id="IPR050582">
    <property type="entry name" value="HAD-like_SerB"/>
</dbReference>
<dbReference type="SUPFAM" id="SSF56784">
    <property type="entry name" value="HAD-like"/>
    <property type="match status" value="1"/>
</dbReference>
<dbReference type="PANTHER" id="PTHR43344">
    <property type="entry name" value="PHOSPHOSERINE PHOSPHATASE"/>
    <property type="match status" value="1"/>
</dbReference>
<evidence type="ECO:0000256" key="3">
    <source>
        <dbReference type="ARBA" id="ARBA00012640"/>
    </source>
</evidence>
<comment type="catalytic activity">
    <reaction evidence="10">
        <text>O-phospho-D-serine + H2O = D-serine + phosphate</text>
        <dbReference type="Rhea" id="RHEA:24873"/>
        <dbReference type="ChEBI" id="CHEBI:15377"/>
        <dbReference type="ChEBI" id="CHEBI:35247"/>
        <dbReference type="ChEBI" id="CHEBI:43474"/>
        <dbReference type="ChEBI" id="CHEBI:58680"/>
        <dbReference type="EC" id="3.1.3.3"/>
    </reaction>
</comment>
<dbReference type="AlphaFoldDB" id="A0A853ZM71"/>
<comment type="caution">
    <text evidence="11">The sequence shown here is derived from an EMBL/GenBank/DDBJ whole genome shotgun (WGS) entry which is preliminary data.</text>
</comment>
<keyword evidence="6" id="KW-0378">Hydrolase</keyword>
<comment type="catalytic activity">
    <reaction evidence="9">
        <text>O-phospho-L-serine + H2O = L-serine + phosphate</text>
        <dbReference type="Rhea" id="RHEA:21208"/>
        <dbReference type="ChEBI" id="CHEBI:15377"/>
        <dbReference type="ChEBI" id="CHEBI:33384"/>
        <dbReference type="ChEBI" id="CHEBI:43474"/>
        <dbReference type="ChEBI" id="CHEBI:57524"/>
        <dbReference type="EC" id="3.1.3.3"/>
    </reaction>
</comment>
<evidence type="ECO:0000256" key="1">
    <source>
        <dbReference type="ARBA" id="ARBA00001946"/>
    </source>
</evidence>
<dbReference type="Pfam" id="PF12710">
    <property type="entry name" value="HAD"/>
    <property type="match status" value="1"/>
</dbReference>
<proteinExistence type="predicted"/>
<gene>
    <name evidence="11" type="ORF">BOH74_22600</name>
</gene>
<dbReference type="Proteomes" id="UP000185990">
    <property type="component" value="Unassembled WGS sequence"/>
</dbReference>
<dbReference type="GO" id="GO:0036424">
    <property type="term" value="F:L-phosphoserine phosphatase activity"/>
    <property type="evidence" value="ECO:0007669"/>
    <property type="project" value="TreeGrafter"/>
</dbReference>
<reference evidence="11 12" key="1">
    <citation type="submission" date="2016-11" db="EMBL/GenBank/DDBJ databases">
        <title>Draft genome of Pseudomonas versuta A4R1.12.</title>
        <authorList>
            <person name="See-Too W.-S."/>
        </authorList>
    </citation>
    <scope>NUCLEOTIDE SEQUENCE [LARGE SCALE GENOMIC DNA]</scope>
    <source>
        <strain evidence="11 12">A4R1.12</strain>
    </source>
</reference>
<name>A0A853ZM71_9PSED</name>
<dbReference type="PANTHER" id="PTHR43344:SF2">
    <property type="entry name" value="PHOSPHOSERINE PHOSPHATASE"/>
    <property type="match status" value="1"/>
</dbReference>
<dbReference type="InterPro" id="IPR036412">
    <property type="entry name" value="HAD-like_sf"/>
</dbReference>
<protein>
    <recommendedName>
        <fullName evidence="3">phosphoserine phosphatase</fullName>
        <ecNumber evidence="3">3.1.3.3</ecNumber>
    </recommendedName>
</protein>
<dbReference type="InterPro" id="IPR023214">
    <property type="entry name" value="HAD_sf"/>
</dbReference>
<comment type="cofactor">
    <cofactor evidence="1">
        <name>Mg(2+)</name>
        <dbReference type="ChEBI" id="CHEBI:18420"/>
    </cofactor>
</comment>
<keyword evidence="4" id="KW-0028">Amino-acid biosynthesis</keyword>
<dbReference type="GO" id="GO:0000287">
    <property type="term" value="F:magnesium ion binding"/>
    <property type="evidence" value="ECO:0007669"/>
    <property type="project" value="TreeGrafter"/>
</dbReference>
<keyword evidence="8" id="KW-0718">Serine biosynthesis</keyword>
<evidence type="ECO:0000256" key="4">
    <source>
        <dbReference type="ARBA" id="ARBA00022605"/>
    </source>
</evidence>